<protein>
    <submittedName>
        <fullName evidence="2">DUF4386 domain-containing protein</fullName>
    </submittedName>
</protein>
<dbReference type="RefSeq" id="WP_230752038.1">
    <property type="nucleotide sequence ID" value="NZ_JAINWA010000001.1"/>
</dbReference>
<evidence type="ECO:0000313" key="2">
    <source>
        <dbReference type="EMBL" id="MCD1653141.1"/>
    </source>
</evidence>
<feature type="transmembrane region" description="Helical" evidence="1">
    <location>
        <begin position="56"/>
        <end position="79"/>
    </location>
</feature>
<proteinExistence type="predicted"/>
<feature type="transmembrane region" description="Helical" evidence="1">
    <location>
        <begin position="12"/>
        <end position="36"/>
    </location>
</feature>
<gene>
    <name evidence="2" type="ORF">K7J14_00250</name>
</gene>
<sequence length="226" mass="24515">MEKRDSGEYASLFACAFFATLIMLVIIPVQLVVFAATGIPGSIEDWFALFSANPLLGFFHADLFILVNNILISVIYLAFYHTLKGINKGMMQIAVMLGLIGIAAYISSNRTFELFALAREYSGTADADARVLLATAGTAVLSGWQGTAFDSYYVLNGVTLLILSIIMFRSPLFGKASAAWGLSSGILMMIPSTAGTVGLVFSVLSLIPWYVFAVRFAFVFRKLSAR</sequence>
<accession>A0AAE3JHM8</accession>
<keyword evidence="1" id="KW-0812">Transmembrane</keyword>
<name>A0AAE3JHM8_9SPIR</name>
<feature type="transmembrane region" description="Helical" evidence="1">
    <location>
        <begin position="207"/>
        <end position="224"/>
    </location>
</feature>
<keyword evidence="1" id="KW-1133">Transmembrane helix</keyword>
<organism evidence="2 3">
    <name type="scientific">Teretinema zuelzerae</name>
    <dbReference type="NCBI Taxonomy" id="156"/>
    <lineage>
        <taxon>Bacteria</taxon>
        <taxon>Pseudomonadati</taxon>
        <taxon>Spirochaetota</taxon>
        <taxon>Spirochaetia</taxon>
        <taxon>Spirochaetales</taxon>
        <taxon>Treponemataceae</taxon>
        <taxon>Teretinema</taxon>
    </lineage>
</organism>
<reference evidence="2" key="1">
    <citation type="submission" date="2021-08" db="EMBL/GenBank/DDBJ databases">
        <title>Comparative analyses of Brucepasteria parasyntrophica and Teretinema zuelzerae.</title>
        <authorList>
            <person name="Song Y."/>
            <person name="Brune A."/>
        </authorList>
    </citation>
    <scope>NUCLEOTIDE SEQUENCE</scope>
    <source>
        <strain evidence="2">DSM 1903</strain>
    </source>
</reference>
<feature type="transmembrane region" description="Helical" evidence="1">
    <location>
        <begin position="151"/>
        <end position="168"/>
    </location>
</feature>
<dbReference type="Proteomes" id="UP001198163">
    <property type="component" value="Unassembled WGS sequence"/>
</dbReference>
<dbReference type="AlphaFoldDB" id="A0AAE3JHM8"/>
<feature type="transmembrane region" description="Helical" evidence="1">
    <location>
        <begin position="91"/>
        <end position="108"/>
    </location>
</feature>
<dbReference type="InterPro" id="IPR025495">
    <property type="entry name" value="DUF4386"/>
</dbReference>
<comment type="caution">
    <text evidence="2">The sequence shown here is derived from an EMBL/GenBank/DDBJ whole genome shotgun (WGS) entry which is preliminary data.</text>
</comment>
<evidence type="ECO:0000313" key="3">
    <source>
        <dbReference type="Proteomes" id="UP001198163"/>
    </source>
</evidence>
<dbReference type="EMBL" id="JAINWA010000001">
    <property type="protein sequence ID" value="MCD1653141.1"/>
    <property type="molecule type" value="Genomic_DNA"/>
</dbReference>
<evidence type="ECO:0000256" key="1">
    <source>
        <dbReference type="SAM" id="Phobius"/>
    </source>
</evidence>
<dbReference type="Pfam" id="PF14329">
    <property type="entry name" value="DUF4386"/>
    <property type="match status" value="1"/>
</dbReference>
<keyword evidence="1" id="KW-0472">Membrane</keyword>
<keyword evidence="3" id="KW-1185">Reference proteome</keyword>